<sequence>MSGLYIHIPFCKQACHYCDFHFSTNLSTKNQLVSALVKELALQKEYLEKNTVLETIYVGGGTPSLLSEAELIDIFEAIHKYFSIAPNPEITLEANPDDLTTQKLSQLKNSPINRFSIGIQSFYQPHLRYLNRAHNAQEAKDCVKKAQDTGFNNISIDLIYAIPHPDHSVWEQDMATALQLNIQHISAYCLTIENRTAFGKWLRSGKIQAIDEEYSAQQFISLMHTLQNNGFEQYEISNFALPGHEARHNSNYWKKQPYLGIGPSAHSYNESTRQFNVASNTQYMKSLEKEMVPYTLETLTIADQVNEYIMTSLRTKWGCNLESIKNWAGIDIQASNKIYLADCLKRNLVTLENEVLKLTESGKLVADQIASDLFIVE</sequence>
<evidence type="ECO:0000259" key="3">
    <source>
        <dbReference type="PROSITE" id="PS51918"/>
    </source>
</evidence>
<dbReference type="GO" id="GO:0006779">
    <property type="term" value="P:porphyrin-containing compound biosynthetic process"/>
    <property type="evidence" value="ECO:0007669"/>
    <property type="project" value="InterPro"/>
</dbReference>
<dbReference type="SFLD" id="SFLDG01065">
    <property type="entry name" value="anaerobic_coproporphyrinogen-I"/>
    <property type="match status" value="1"/>
</dbReference>
<dbReference type="SFLD" id="SFLDF00562">
    <property type="entry name" value="HemN-like__clustered_with_heat"/>
    <property type="match status" value="1"/>
</dbReference>
<reference evidence="4 5" key="1">
    <citation type="submission" date="2020-01" db="EMBL/GenBank/DDBJ databases">
        <authorList>
            <person name="Kim M.K."/>
        </authorList>
    </citation>
    <scope>NUCLEOTIDE SEQUENCE [LARGE SCALE GENOMIC DNA]</scope>
    <source>
        <strain evidence="4 5">172606-1</strain>
    </source>
</reference>
<dbReference type="Pfam" id="PF04055">
    <property type="entry name" value="Radical_SAM"/>
    <property type="match status" value="1"/>
</dbReference>
<dbReference type="InterPro" id="IPR023404">
    <property type="entry name" value="rSAM_horseshoe"/>
</dbReference>
<dbReference type="InterPro" id="IPR034505">
    <property type="entry name" value="Coproporphyrinogen-III_oxidase"/>
</dbReference>
<dbReference type="PANTHER" id="PTHR13932">
    <property type="entry name" value="COPROPORPHYRINIGEN III OXIDASE"/>
    <property type="match status" value="1"/>
</dbReference>
<keyword evidence="2" id="KW-0143">Chaperone</keyword>
<keyword evidence="2" id="KW-0349">Heme</keyword>
<dbReference type="NCBIfam" id="TIGR00539">
    <property type="entry name" value="hemN_rel"/>
    <property type="match status" value="1"/>
</dbReference>
<keyword evidence="2" id="KW-0411">Iron-sulfur</keyword>
<evidence type="ECO:0000256" key="2">
    <source>
        <dbReference type="RuleBase" id="RU364116"/>
    </source>
</evidence>
<accession>A0A6C0GN32</accession>
<dbReference type="AlphaFoldDB" id="A0A6C0GN32"/>
<evidence type="ECO:0000313" key="5">
    <source>
        <dbReference type="Proteomes" id="UP000480178"/>
    </source>
</evidence>
<dbReference type="InterPro" id="IPR058240">
    <property type="entry name" value="rSAM_sf"/>
</dbReference>
<dbReference type="GO" id="GO:0005737">
    <property type="term" value="C:cytoplasm"/>
    <property type="evidence" value="ECO:0007669"/>
    <property type="project" value="UniProtKB-SubCell"/>
</dbReference>
<gene>
    <name evidence="4" type="primary">hemW</name>
    <name evidence="4" type="ORF">GXP67_21355</name>
</gene>
<name>A0A6C0GN32_9BACT</name>
<proteinExistence type="inferred from homology"/>
<comment type="subcellular location">
    <subcellularLocation>
        <location evidence="2">Cytoplasm</location>
    </subcellularLocation>
</comment>
<dbReference type="InterPro" id="IPR006638">
    <property type="entry name" value="Elp3/MiaA/NifB-like_rSAM"/>
</dbReference>
<dbReference type="RefSeq" id="WP_162445007.1">
    <property type="nucleotide sequence ID" value="NZ_CP048222.1"/>
</dbReference>
<dbReference type="GO" id="GO:0004109">
    <property type="term" value="F:coproporphyrinogen oxidase activity"/>
    <property type="evidence" value="ECO:0007669"/>
    <property type="project" value="InterPro"/>
</dbReference>
<keyword evidence="2" id="KW-0408">Iron</keyword>
<keyword evidence="2" id="KW-0004">4Fe-4S</keyword>
<comment type="function">
    <text evidence="2">Probably acts as a heme chaperone, transferring heme to an unknown acceptor. Binds one molecule of heme per monomer, possibly covalently. Binds 1 [4Fe-4S] cluster. The cluster is coordinated with 3 cysteines and an exchangeable S-adenosyl-L-methionine.</text>
</comment>
<protein>
    <recommendedName>
        <fullName evidence="2">Heme chaperone HemW</fullName>
    </recommendedName>
</protein>
<comment type="similarity">
    <text evidence="1">Belongs to the anaerobic coproporphyrinogen-III oxidase family. HemW subfamily.</text>
</comment>
<dbReference type="PROSITE" id="PS51918">
    <property type="entry name" value="RADICAL_SAM"/>
    <property type="match status" value="1"/>
</dbReference>
<keyword evidence="2" id="KW-0479">Metal-binding</keyword>
<dbReference type="SFLD" id="SFLDF00288">
    <property type="entry name" value="HemN-like__clustered_with_nucl"/>
    <property type="match status" value="1"/>
</dbReference>
<evidence type="ECO:0000313" key="4">
    <source>
        <dbReference type="EMBL" id="QHT69012.1"/>
    </source>
</evidence>
<keyword evidence="2" id="KW-0963">Cytoplasm</keyword>
<dbReference type="EMBL" id="CP048222">
    <property type="protein sequence ID" value="QHT69012.1"/>
    <property type="molecule type" value="Genomic_DNA"/>
</dbReference>
<dbReference type="PANTHER" id="PTHR13932:SF5">
    <property type="entry name" value="RADICAL S-ADENOSYL METHIONINE DOMAIN-CONTAINING PROTEIN 1, MITOCHONDRIAL"/>
    <property type="match status" value="1"/>
</dbReference>
<dbReference type="Proteomes" id="UP000480178">
    <property type="component" value="Chromosome"/>
</dbReference>
<evidence type="ECO:0000256" key="1">
    <source>
        <dbReference type="ARBA" id="ARBA00006100"/>
    </source>
</evidence>
<dbReference type="SFLD" id="SFLDS00029">
    <property type="entry name" value="Radical_SAM"/>
    <property type="match status" value="1"/>
</dbReference>
<dbReference type="SUPFAM" id="SSF102114">
    <property type="entry name" value="Radical SAM enzymes"/>
    <property type="match status" value="1"/>
</dbReference>
<dbReference type="SMART" id="SM00729">
    <property type="entry name" value="Elp3"/>
    <property type="match status" value="1"/>
</dbReference>
<dbReference type="InterPro" id="IPR007197">
    <property type="entry name" value="rSAM"/>
</dbReference>
<dbReference type="GO" id="GO:0051539">
    <property type="term" value="F:4 iron, 4 sulfur cluster binding"/>
    <property type="evidence" value="ECO:0007669"/>
    <property type="project" value="UniProtKB-UniRule"/>
</dbReference>
<organism evidence="4 5">
    <name type="scientific">Rhodocytophaga rosea</name>
    <dbReference type="NCBI Taxonomy" id="2704465"/>
    <lineage>
        <taxon>Bacteria</taxon>
        <taxon>Pseudomonadati</taxon>
        <taxon>Bacteroidota</taxon>
        <taxon>Cytophagia</taxon>
        <taxon>Cytophagales</taxon>
        <taxon>Rhodocytophagaceae</taxon>
        <taxon>Rhodocytophaga</taxon>
    </lineage>
</organism>
<dbReference type="InterPro" id="IPR004559">
    <property type="entry name" value="HemW-like"/>
</dbReference>
<dbReference type="KEGG" id="rhoz:GXP67_21355"/>
<dbReference type="Gene3D" id="3.80.30.20">
    <property type="entry name" value="tm_1862 like domain"/>
    <property type="match status" value="1"/>
</dbReference>
<feature type="domain" description="Radical SAM core" evidence="3">
    <location>
        <begin position="1"/>
        <end position="232"/>
    </location>
</feature>
<keyword evidence="5" id="KW-1185">Reference proteome</keyword>
<dbReference type="GO" id="GO:0046872">
    <property type="term" value="F:metal ion binding"/>
    <property type="evidence" value="ECO:0007669"/>
    <property type="project" value="UniProtKB-UniRule"/>
</dbReference>
<keyword evidence="2" id="KW-0949">S-adenosyl-L-methionine</keyword>